<name>A0ABQ1UMH3_9NOCA</name>
<keyword evidence="3" id="KW-1185">Reference proteome</keyword>
<evidence type="ECO:0000313" key="3">
    <source>
        <dbReference type="Proteomes" id="UP000632454"/>
    </source>
</evidence>
<dbReference type="InterPro" id="IPR041307">
    <property type="entry name" value="WcbI"/>
</dbReference>
<reference evidence="3" key="1">
    <citation type="journal article" date="2019" name="Int. J. Syst. Evol. Microbiol.">
        <title>The Global Catalogue of Microorganisms (GCM) 10K type strain sequencing project: providing services to taxonomists for standard genome sequencing and annotation.</title>
        <authorList>
            <consortium name="The Broad Institute Genomics Platform"/>
            <consortium name="The Broad Institute Genome Sequencing Center for Infectious Disease"/>
            <person name="Wu L."/>
            <person name="Ma J."/>
        </authorList>
    </citation>
    <scope>NUCLEOTIDE SEQUENCE [LARGE SCALE GENOMIC DNA]</scope>
    <source>
        <strain evidence="3">CCM 7855</strain>
    </source>
</reference>
<protein>
    <recommendedName>
        <fullName evidence="1">Polysaccharide biosynthesis enzyme WcbI domain-containing protein</fullName>
    </recommendedName>
</protein>
<evidence type="ECO:0000313" key="2">
    <source>
        <dbReference type="EMBL" id="GGF20211.1"/>
    </source>
</evidence>
<dbReference type="EMBL" id="BMCS01000001">
    <property type="protein sequence ID" value="GGF20211.1"/>
    <property type="molecule type" value="Genomic_DNA"/>
</dbReference>
<dbReference type="Proteomes" id="UP000632454">
    <property type="component" value="Unassembled WGS sequence"/>
</dbReference>
<organism evidence="2 3">
    <name type="scientific">Williamsia phyllosphaerae</name>
    <dbReference type="NCBI Taxonomy" id="885042"/>
    <lineage>
        <taxon>Bacteria</taxon>
        <taxon>Bacillati</taxon>
        <taxon>Actinomycetota</taxon>
        <taxon>Actinomycetes</taxon>
        <taxon>Mycobacteriales</taxon>
        <taxon>Nocardiaceae</taxon>
        <taxon>Williamsia</taxon>
    </lineage>
</organism>
<evidence type="ECO:0000259" key="1">
    <source>
        <dbReference type="Pfam" id="PF18588"/>
    </source>
</evidence>
<dbReference type="Pfam" id="PF18588">
    <property type="entry name" value="WcbI"/>
    <property type="match status" value="1"/>
</dbReference>
<dbReference type="Gene3D" id="3.40.50.12080">
    <property type="match status" value="2"/>
</dbReference>
<proteinExistence type="predicted"/>
<gene>
    <name evidence="2" type="ORF">GCM10007298_15230</name>
</gene>
<accession>A0ABQ1UMH3</accession>
<comment type="caution">
    <text evidence="2">The sequence shown here is derived from an EMBL/GenBank/DDBJ whole genome shotgun (WGS) entry which is preliminary data.</text>
</comment>
<feature type="domain" description="Polysaccharide biosynthesis enzyme WcbI" evidence="1">
    <location>
        <begin position="41"/>
        <end position="244"/>
    </location>
</feature>
<sequence length="324" mass="35762">MWRVRVDPGYVALVSMVDGRTRHYGDFYGLPGTDSATAPLMLVWGNCQAEAVRTLVSSSHDTPYQTVRVPPVHELEPTDLPHVRRLLSRTAVLVSQPVRTGYRSLPIGTEDLHALLPADAQVIRWPVIRYAGLHPFQIIVRHPSAPSAVPDGVPYHDLRTVLAVAKGHRESDPWDVEVTDENLRLAADLSVSELIRREHRDTDIAVSDVLAPAGRHAAHTINHPGNVVLVELARRILDAVGVEGAVREPDRDLLGGVRAPLDARVLRALGLDGSPVPHWVVDGADLDPDDVHRVHMRWYAEHPEFVAAALDRHAERIRVLGLTP</sequence>